<keyword evidence="5" id="KW-1185">Reference proteome</keyword>
<dbReference type="InterPro" id="IPR050498">
    <property type="entry name" value="Ycf3"/>
</dbReference>
<evidence type="ECO:0000313" key="4">
    <source>
        <dbReference type="EMBL" id="MFL9831437.1"/>
    </source>
</evidence>
<sequence length="319" mass="36403">MKKPILSLFLGCCSFIYSQDKNATLNSDELLKELSNEACLCIDSIPTRDVRTKIIASKISRCIDNVTAAYQIGLSLKNINLSDNTKNKEININFNTDKNSTDYKKNYSTIEKHLMDNCDALKETLTVNDVLNEKSISKNENAMKAYHLGIAAARKENDKEAIEYYKKAISLDPEFAFAYDNMGLSYRKLNDIDNAILAYQKSLEIDPNGAMPLQNIAVAYQYKKEFYKAIDAYKKLAELDSKNPEIYYGIGNVYAFNLNDQENGLDNLCKAYTIYTEIKSPYRTDAGTLIQRIYENLKREGKEDKFFEILKNNNISVNE</sequence>
<dbReference type="Gene3D" id="1.25.40.10">
    <property type="entry name" value="Tetratricopeptide repeat domain"/>
    <property type="match status" value="1"/>
</dbReference>
<dbReference type="PANTHER" id="PTHR44858">
    <property type="entry name" value="TETRATRICOPEPTIDE REPEAT PROTEIN 6"/>
    <property type="match status" value="1"/>
</dbReference>
<comment type="caution">
    <text evidence="4">The sequence shown here is derived from an EMBL/GenBank/DDBJ whole genome shotgun (WGS) entry which is preliminary data.</text>
</comment>
<dbReference type="Pfam" id="PF00515">
    <property type="entry name" value="TPR_1"/>
    <property type="match status" value="1"/>
</dbReference>
<dbReference type="InterPro" id="IPR011990">
    <property type="entry name" value="TPR-like_helical_dom_sf"/>
</dbReference>
<evidence type="ECO:0000313" key="5">
    <source>
        <dbReference type="Proteomes" id="UP001629260"/>
    </source>
</evidence>
<name>A0ABW8XVD3_9FLAO</name>
<keyword evidence="2 3" id="KW-0802">TPR repeat</keyword>
<dbReference type="EMBL" id="JBELQA010000006">
    <property type="protein sequence ID" value="MFL9831437.1"/>
    <property type="molecule type" value="Genomic_DNA"/>
</dbReference>
<dbReference type="Proteomes" id="UP001629260">
    <property type="component" value="Unassembled WGS sequence"/>
</dbReference>
<dbReference type="RefSeq" id="WP_408081910.1">
    <property type="nucleotide sequence ID" value="NZ_JBELQA010000006.1"/>
</dbReference>
<evidence type="ECO:0000256" key="1">
    <source>
        <dbReference type="ARBA" id="ARBA00022737"/>
    </source>
</evidence>
<keyword evidence="1" id="KW-0677">Repeat</keyword>
<feature type="repeat" description="TPR" evidence="3">
    <location>
        <begin position="210"/>
        <end position="243"/>
    </location>
</feature>
<dbReference type="Pfam" id="PF13414">
    <property type="entry name" value="TPR_11"/>
    <property type="match status" value="1"/>
</dbReference>
<dbReference type="InterPro" id="IPR013105">
    <property type="entry name" value="TPR_2"/>
</dbReference>
<gene>
    <name evidence="4" type="ORF">ABS764_11310</name>
</gene>
<dbReference type="SUPFAM" id="SSF48452">
    <property type="entry name" value="TPR-like"/>
    <property type="match status" value="1"/>
</dbReference>
<proteinExistence type="predicted"/>
<dbReference type="PROSITE" id="PS50005">
    <property type="entry name" value="TPR"/>
    <property type="match status" value="3"/>
</dbReference>
<dbReference type="PANTHER" id="PTHR44858:SF1">
    <property type="entry name" value="UDP-N-ACETYLGLUCOSAMINE--PEPTIDE N-ACETYLGLUCOSAMINYLTRANSFERASE SPINDLY-RELATED"/>
    <property type="match status" value="1"/>
</dbReference>
<dbReference type="SMART" id="SM00028">
    <property type="entry name" value="TPR"/>
    <property type="match status" value="3"/>
</dbReference>
<feature type="repeat" description="TPR" evidence="3">
    <location>
        <begin position="142"/>
        <end position="175"/>
    </location>
</feature>
<reference evidence="4 5" key="1">
    <citation type="submission" date="2024-06" db="EMBL/GenBank/DDBJ databases">
        <authorList>
            <person name="Kaempfer P."/>
            <person name="Viver T."/>
        </authorList>
    </citation>
    <scope>NUCLEOTIDE SEQUENCE [LARGE SCALE GENOMIC DNA]</scope>
    <source>
        <strain evidence="4 5">ST-87</strain>
    </source>
</reference>
<organism evidence="4 5">
    <name type="scientific">Flavobacterium plantiphilum</name>
    <dbReference type="NCBI Taxonomy" id="3163297"/>
    <lineage>
        <taxon>Bacteria</taxon>
        <taxon>Pseudomonadati</taxon>
        <taxon>Bacteroidota</taxon>
        <taxon>Flavobacteriia</taxon>
        <taxon>Flavobacteriales</taxon>
        <taxon>Flavobacteriaceae</taxon>
        <taxon>Flavobacterium</taxon>
    </lineage>
</organism>
<dbReference type="PROSITE" id="PS50293">
    <property type="entry name" value="TPR_REGION"/>
    <property type="match status" value="1"/>
</dbReference>
<feature type="repeat" description="TPR" evidence="3">
    <location>
        <begin position="176"/>
        <end position="209"/>
    </location>
</feature>
<dbReference type="InterPro" id="IPR019734">
    <property type="entry name" value="TPR_rpt"/>
</dbReference>
<evidence type="ECO:0000256" key="3">
    <source>
        <dbReference type="PROSITE-ProRule" id="PRU00339"/>
    </source>
</evidence>
<protein>
    <submittedName>
        <fullName evidence="4">Tetratricopeptide repeat protein</fullName>
    </submittedName>
</protein>
<dbReference type="Pfam" id="PF07719">
    <property type="entry name" value="TPR_2"/>
    <property type="match status" value="1"/>
</dbReference>
<accession>A0ABW8XVD3</accession>
<evidence type="ECO:0000256" key="2">
    <source>
        <dbReference type="ARBA" id="ARBA00022803"/>
    </source>
</evidence>